<name>A0A1I0AFN3_9EURY</name>
<evidence type="ECO:0000256" key="1">
    <source>
        <dbReference type="SAM" id="Phobius"/>
    </source>
</evidence>
<proteinExistence type="predicted"/>
<dbReference type="STRING" id="1353158.SAMN04488587_1636"/>
<organism evidence="2 3">
    <name type="scientific">Methanococcoides vulcani</name>
    <dbReference type="NCBI Taxonomy" id="1353158"/>
    <lineage>
        <taxon>Archaea</taxon>
        <taxon>Methanobacteriati</taxon>
        <taxon>Methanobacteriota</taxon>
        <taxon>Stenosarchaea group</taxon>
        <taxon>Methanomicrobia</taxon>
        <taxon>Methanosarcinales</taxon>
        <taxon>Methanosarcinaceae</taxon>
        <taxon>Methanococcoides</taxon>
    </lineage>
</organism>
<dbReference type="Proteomes" id="UP000243338">
    <property type="component" value="Unassembled WGS sequence"/>
</dbReference>
<evidence type="ECO:0000313" key="3">
    <source>
        <dbReference type="Proteomes" id="UP000243338"/>
    </source>
</evidence>
<feature type="transmembrane region" description="Helical" evidence="1">
    <location>
        <begin position="34"/>
        <end position="51"/>
    </location>
</feature>
<dbReference type="EMBL" id="FOHQ01000004">
    <property type="protein sequence ID" value="SES92995.1"/>
    <property type="molecule type" value="Genomic_DNA"/>
</dbReference>
<accession>A0A1I0AFN3</accession>
<keyword evidence="1" id="KW-0472">Membrane</keyword>
<gene>
    <name evidence="2" type="ORF">SAMN04488587_1636</name>
</gene>
<keyword evidence="1" id="KW-0812">Transmembrane</keyword>
<sequence>MPTSHIHPFIWGAMTFILAIPITYFMFNEIKWKFALCTAIGTMIGAFIGSLL</sequence>
<keyword evidence="1" id="KW-1133">Transmembrane helix</keyword>
<keyword evidence="3" id="KW-1185">Reference proteome</keyword>
<feature type="transmembrane region" description="Helical" evidence="1">
    <location>
        <begin position="6"/>
        <end position="27"/>
    </location>
</feature>
<protein>
    <submittedName>
        <fullName evidence="2">Uncharacterized protein</fullName>
    </submittedName>
</protein>
<evidence type="ECO:0000313" key="2">
    <source>
        <dbReference type="EMBL" id="SES92995.1"/>
    </source>
</evidence>
<reference evidence="3" key="1">
    <citation type="submission" date="2016-10" db="EMBL/GenBank/DDBJ databases">
        <authorList>
            <person name="Varghese N."/>
            <person name="Submissions S."/>
        </authorList>
    </citation>
    <scope>NUCLEOTIDE SEQUENCE [LARGE SCALE GENOMIC DNA]</scope>
    <source>
        <strain evidence="3">SLH 33</strain>
    </source>
</reference>
<dbReference type="AlphaFoldDB" id="A0A1I0AFN3"/>